<evidence type="ECO:0000313" key="3">
    <source>
        <dbReference type="Proteomes" id="UP000077266"/>
    </source>
</evidence>
<feature type="compositionally biased region" description="Pro residues" evidence="1">
    <location>
        <begin position="30"/>
        <end position="45"/>
    </location>
</feature>
<reference evidence="2 3" key="1">
    <citation type="journal article" date="2016" name="Mol. Biol. Evol.">
        <title>Comparative Genomics of Early-Diverging Mushroom-Forming Fungi Provides Insights into the Origins of Lignocellulose Decay Capabilities.</title>
        <authorList>
            <person name="Nagy L.G."/>
            <person name="Riley R."/>
            <person name="Tritt A."/>
            <person name="Adam C."/>
            <person name="Daum C."/>
            <person name="Floudas D."/>
            <person name="Sun H."/>
            <person name="Yadav J.S."/>
            <person name="Pangilinan J."/>
            <person name="Larsson K.H."/>
            <person name="Matsuura K."/>
            <person name="Barry K."/>
            <person name="Labutti K."/>
            <person name="Kuo R."/>
            <person name="Ohm R.A."/>
            <person name="Bhattacharya S.S."/>
            <person name="Shirouzu T."/>
            <person name="Yoshinaga Y."/>
            <person name="Martin F.M."/>
            <person name="Grigoriev I.V."/>
            <person name="Hibbett D.S."/>
        </authorList>
    </citation>
    <scope>NUCLEOTIDE SEQUENCE [LARGE SCALE GENOMIC DNA]</scope>
    <source>
        <strain evidence="2 3">HHB12029</strain>
    </source>
</reference>
<dbReference type="Proteomes" id="UP000077266">
    <property type="component" value="Unassembled WGS sequence"/>
</dbReference>
<gene>
    <name evidence="2" type="ORF">EXIGLDRAFT_833626</name>
</gene>
<proteinExistence type="predicted"/>
<evidence type="ECO:0000256" key="1">
    <source>
        <dbReference type="SAM" id="MobiDB-lite"/>
    </source>
</evidence>
<dbReference type="AlphaFoldDB" id="A0A165KIE8"/>
<keyword evidence="3" id="KW-1185">Reference proteome</keyword>
<dbReference type="InParanoid" id="A0A165KIE8"/>
<evidence type="ECO:0000313" key="2">
    <source>
        <dbReference type="EMBL" id="KZV96382.1"/>
    </source>
</evidence>
<organism evidence="2 3">
    <name type="scientific">Exidia glandulosa HHB12029</name>
    <dbReference type="NCBI Taxonomy" id="1314781"/>
    <lineage>
        <taxon>Eukaryota</taxon>
        <taxon>Fungi</taxon>
        <taxon>Dikarya</taxon>
        <taxon>Basidiomycota</taxon>
        <taxon>Agaricomycotina</taxon>
        <taxon>Agaricomycetes</taxon>
        <taxon>Auriculariales</taxon>
        <taxon>Exidiaceae</taxon>
        <taxon>Exidia</taxon>
    </lineage>
</organism>
<dbReference type="STRING" id="1314781.A0A165KIE8"/>
<dbReference type="EMBL" id="KV425943">
    <property type="protein sequence ID" value="KZV96382.1"/>
    <property type="molecule type" value="Genomic_DNA"/>
</dbReference>
<sequence length="127" mass="13618">MSAKDYYNAGPQQGYGQPQYGGAPPQGGYYPPPQGPPQGYYPPQPEQAYQQPGRTYLSNHAPLVLGAVLMPVLLPHSEYYQPQPQPQTIYVQQQEQKGSGAGGGTCMACLAGCCLCCCAEEICDCLL</sequence>
<protein>
    <submittedName>
        <fullName evidence="2">Uncharacterized protein</fullName>
    </submittedName>
</protein>
<accession>A0A165KIE8</accession>
<feature type="region of interest" description="Disordered" evidence="1">
    <location>
        <begin position="1"/>
        <end position="50"/>
    </location>
</feature>
<dbReference type="GO" id="GO:0016020">
    <property type="term" value="C:membrane"/>
    <property type="evidence" value="ECO:0007669"/>
    <property type="project" value="UniProtKB-SubCell"/>
</dbReference>
<name>A0A165KIE8_EXIGL</name>
<feature type="compositionally biased region" description="Low complexity" evidence="1">
    <location>
        <begin position="9"/>
        <end position="29"/>
    </location>
</feature>